<reference evidence="8" key="1">
    <citation type="submission" date="2023-02" db="EMBL/GenBank/DDBJ databases">
        <title>Description and genomic characterization of Salipiger bruguierae sp. nov., isolated from the sediment of mangrove plant Bruguiera sexangula.</title>
        <authorList>
            <person name="Long M."/>
        </authorList>
    </citation>
    <scope>NUCLEOTIDE SEQUENCE</scope>
    <source>
        <strain evidence="8">H15</strain>
        <plasmid evidence="8">unnamed4</plasmid>
    </source>
</reference>
<evidence type="ECO:0000256" key="6">
    <source>
        <dbReference type="ARBA" id="ARBA00022967"/>
    </source>
</evidence>
<dbReference type="PANTHER" id="PTHR43297">
    <property type="entry name" value="OLIGOPEPTIDE TRANSPORT ATP-BINDING PROTEIN APPD"/>
    <property type="match status" value="1"/>
</dbReference>
<accession>A0AAU8AS03</accession>
<proteinExistence type="inferred from homology"/>
<dbReference type="RefSeq" id="WP_353476676.1">
    <property type="nucleotide sequence ID" value="NZ_CP123389.1"/>
</dbReference>
<geneLocation type="plasmid" evidence="8">
    <name>unnamed4</name>
</geneLocation>
<evidence type="ECO:0000256" key="7">
    <source>
        <dbReference type="ARBA" id="ARBA00023136"/>
    </source>
</evidence>
<keyword evidence="3" id="KW-0813">Transport</keyword>
<keyword evidence="5" id="KW-0997">Cell inner membrane</keyword>
<evidence type="ECO:0000256" key="1">
    <source>
        <dbReference type="ARBA" id="ARBA00004370"/>
    </source>
</evidence>
<evidence type="ECO:0000256" key="4">
    <source>
        <dbReference type="ARBA" id="ARBA00022475"/>
    </source>
</evidence>
<gene>
    <name evidence="8" type="ORF">PVT71_28215</name>
</gene>
<keyword evidence="7" id="KW-0472">Membrane</keyword>
<comment type="subcellular location">
    <subcellularLocation>
        <location evidence="1">Membrane</location>
    </subcellularLocation>
</comment>
<keyword evidence="8" id="KW-0614">Plasmid</keyword>
<protein>
    <submittedName>
        <fullName evidence="8">Uncharacterized protein</fullName>
    </submittedName>
</protein>
<evidence type="ECO:0000313" key="8">
    <source>
        <dbReference type="EMBL" id="XCC97786.1"/>
    </source>
</evidence>
<dbReference type="PANTHER" id="PTHR43297:SF14">
    <property type="entry name" value="ATPASE AAA-TYPE CORE DOMAIN-CONTAINING PROTEIN"/>
    <property type="match status" value="1"/>
</dbReference>
<evidence type="ECO:0000256" key="3">
    <source>
        <dbReference type="ARBA" id="ARBA00022448"/>
    </source>
</evidence>
<keyword evidence="4" id="KW-1003">Cell membrane</keyword>
<sequence length="95" mass="10266">MTSLNPVHNRSAARSSVEALRAAAADPAVERRKSVTALSVMGLLPEGLARASGSVQFEGKELLDLPERQMERIRGNDIAMIFHTRTRCRAACCSG</sequence>
<comment type="similarity">
    <text evidence="2">Belongs to the ABC transporter superfamily.</text>
</comment>
<dbReference type="InterPro" id="IPR050388">
    <property type="entry name" value="ABC_Ni/Peptide_Import"/>
</dbReference>
<dbReference type="AlphaFoldDB" id="A0AAU8AS03"/>
<evidence type="ECO:0000256" key="5">
    <source>
        <dbReference type="ARBA" id="ARBA00022519"/>
    </source>
</evidence>
<organism evidence="8">
    <name type="scientific">Alloyangia sp. H15</name>
    <dbReference type="NCBI Taxonomy" id="3029062"/>
    <lineage>
        <taxon>Bacteria</taxon>
        <taxon>Pseudomonadati</taxon>
        <taxon>Pseudomonadota</taxon>
        <taxon>Alphaproteobacteria</taxon>
        <taxon>Rhodobacterales</taxon>
        <taxon>Roseobacteraceae</taxon>
        <taxon>Alloyangia</taxon>
    </lineage>
</organism>
<evidence type="ECO:0000256" key="2">
    <source>
        <dbReference type="ARBA" id="ARBA00005417"/>
    </source>
</evidence>
<dbReference type="EMBL" id="CP123389">
    <property type="protein sequence ID" value="XCC97786.1"/>
    <property type="molecule type" value="Genomic_DNA"/>
</dbReference>
<keyword evidence="6" id="KW-1278">Translocase</keyword>
<name>A0AAU8AS03_9RHOB</name>
<dbReference type="GO" id="GO:0016020">
    <property type="term" value="C:membrane"/>
    <property type="evidence" value="ECO:0007669"/>
    <property type="project" value="UniProtKB-SubCell"/>
</dbReference>